<dbReference type="Pfam" id="PF00583">
    <property type="entry name" value="Acetyltransf_1"/>
    <property type="match status" value="1"/>
</dbReference>
<sequence length="287" mass="33005">MNVLKLHELNEKQKSDVDNLVRECLKEENLERTLYLESDINYYVNMNSFYLLYNNQKLVSVLTIFQPLKDEAEISAYTLQAERKKGYFDVLLSYAEEELCGFGVKKILFVVEPESKSGIAAVKAYDTIYYKSEYLLRIDTGKIVEDRTHTDFNLKEISFDKHLDAVNLSQKIFGIELEEAYDIVDTAMESETMNCYGFYTGDNLIGICNVSYGKNSASIFGLGIQPDYQGKGYGRILLNFVLVAVKKYGLSSITLHVGSENKRAFSLYKSAGFQIQKQYDYYEYFIE</sequence>
<dbReference type="Gene3D" id="3.40.630.30">
    <property type="match status" value="2"/>
</dbReference>
<organism evidence="4 5">
    <name type="scientific">Anaerocolumna sedimenticola</name>
    <dbReference type="NCBI Taxonomy" id="2696063"/>
    <lineage>
        <taxon>Bacteria</taxon>
        <taxon>Bacillati</taxon>
        <taxon>Bacillota</taxon>
        <taxon>Clostridia</taxon>
        <taxon>Lachnospirales</taxon>
        <taxon>Lachnospiraceae</taxon>
        <taxon>Anaerocolumna</taxon>
    </lineage>
</organism>
<gene>
    <name evidence="4" type="ORF">Ana3638_14120</name>
</gene>
<dbReference type="InterPro" id="IPR050680">
    <property type="entry name" value="YpeA/RimI_acetyltransf"/>
</dbReference>
<dbReference type="RefSeq" id="WP_161838596.1">
    <property type="nucleotide sequence ID" value="NZ_CP048000.1"/>
</dbReference>
<dbReference type="PANTHER" id="PTHR43420:SF47">
    <property type="entry name" value="N-ACETYLTRANSFERASE DOMAIN-CONTAINING PROTEIN"/>
    <property type="match status" value="1"/>
</dbReference>
<evidence type="ECO:0000259" key="3">
    <source>
        <dbReference type="PROSITE" id="PS51186"/>
    </source>
</evidence>
<name>A0A6P1TPG1_9FIRM</name>
<dbReference type="InterPro" id="IPR000182">
    <property type="entry name" value="GNAT_dom"/>
</dbReference>
<dbReference type="SUPFAM" id="SSF55729">
    <property type="entry name" value="Acyl-CoA N-acyltransferases (Nat)"/>
    <property type="match status" value="2"/>
</dbReference>
<dbReference type="KEGG" id="anr:Ana3638_14120"/>
<dbReference type="InterPro" id="IPR016181">
    <property type="entry name" value="Acyl_CoA_acyltransferase"/>
</dbReference>
<keyword evidence="1 4" id="KW-0808">Transferase</keyword>
<dbReference type="GO" id="GO:0016747">
    <property type="term" value="F:acyltransferase activity, transferring groups other than amino-acyl groups"/>
    <property type="evidence" value="ECO:0007669"/>
    <property type="project" value="InterPro"/>
</dbReference>
<dbReference type="CDD" id="cd04301">
    <property type="entry name" value="NAT_SF"/>
    <property type="match status" value="1"/>
</dbReference>
<dbReference type="Proteomes" id="UP000464314">
    <property type="component" value="Chromosome"/>
</dbReference>
<dbReference type="PROSITE" id="PS51186">
    <property type="entry name" value="GNAT"/>
    <property type="match status" value="2"/>
</dbReference>
<keyword evidence="2" id="KW-0012">Acyltransferase</keyword>
<dbReference type="PANTHER" id="PTHR43420">
    <property type="entry name" value="ACETYLTRANSFERASE"/>
    <property type="match status" value="1"/>
</dbReference>
<evidence type="ECO:0000313" key="4">
    <source>
        <dbReference type="EMBL" id="QHQ61771.1"/>
    </source>
</evidence>
<evidence type="ECO:0000256" key="2">
    <source>
        <dbReference type="ARBA" id="ARBA00023315"/>
    </source>
</evidence>
<protein>
    <submittedName>
        <fullName evidence="4">GNAT family N-acetyltransferase</fullName>
    </submittedName>
</protein>
<evidence type="ECO:0000313" key="5">
    <source>
        <dbReference type="Proteomes" id="UP000464314"/>
    </source>
</evidence>
<dbReference type="EMBL" id="CP048000">
    <property type="protein sequence ID" value="QHQ61771.1"/>
    <property type="molecule type" value="Genomic_DNA"/>
</dbReference>
<dbReference type="AlphaFoldDB" id="A0A6P1TPG1"/>
<reference evidence="4 5" key="1">
    <citation type="submission" date="2020-01" db="EMBL/GenBank/DDBJ databases">
        <title>Genome analysis of Anaerocolumna sp. CBA3638.</title>
        <authorList>
            <person name="Kim J."/>
            <person name="Roh S.W."/>
        </authorList>
    </citation>
    <scope>NUCLEOTIDE SEQUENCE [LARGE SCALE GENOMIC DNA]</scope>
    <source>
        <strain evidence="4 5">CBA3638</strain>
    </source>
</reference>
<accession>A0A6P1TPG1</accession>
<evidence type="ECO:0000256" key="1">
    <source>
        <dbReference type="ARBA" id="ARBA00022679"/>
    </source>
</evidence>
<feature type="domain" description="N-acetyltransferase" evidence="3">
    <location>
        <begin position="152"/>
        <end position="287"/>
    </location>
</feature>
<keyword evidence="5" id="KW-1185">Reference proteome</keyword>
<proteinExistence type="predicted"/>
<feature type="domain" description="N-acetyltransferase" evidence="3">
    <location>
        <begin position="4"/>
        <end position="141"/>
    </location>
</feature>